<feature type="signal peptide" evidence="1">
    <location>
        <begin position="1"/>
        <end position="37"/>
    </location>
</feature>
<dbReference type="Proteomes" id="UP001175271">
    <property type="component" value="Unassembled WGS sequence"/>
</dbReference>
<dbReference type="Pfam" id="PF01663">
    <property type="entry name" value="Phosphodiest"/>
    <property type="match status" value="1"/>
</dbReference>
<name>A0AA39LGW9_9BILA</name>
<keyword evidence="3" id="KW-1185">Reference proteome</keyword>
<dbReference type="AlphaFoldDB" id="A0AA39LGW9"/>
<dbReference type="InterPro" id="IPR017850">
    <property type="entry name" value="Alkaline_phosphatase_core_sf"/>
</dbReference>
<keyword evidence="1" id="KW-0732">Signal</keyword>
<dbReference type="CDD" id="cd16018">
    <property type="entry name" value="Enpp"/>
    <property type="match status" value="1"/>
</dbReference>
<dbReference type="EMBL" id="JAUCMV010000005">
    <property type="protein sequence ID" value="KAK0396725.1"/>
    <property type="molecule type" value="Genomic_DNA"/>
</dbReference>
<evidence type="ECO:0000256" key="1">
    <source>
        <dbReference type="SAM" id="SignalP"/>
    </source>
</evidence>
<dbReference type="PANTHER" id="PTHR10151:SF111">
    <property type="entry name" value="CHOLINE-SPECIFIC GLYCEROPHOSPHODIESTER PHOSPHODIESTERASE"/>
    <property type="match status" value="1"/>
</dbReference>
<dbReference type="SUPFAM" id="SSF53649">
    <property type="entry name" value="Alkaline phosphatase-like"/>
    <property type="match status" value="1"/>
</dbReference>
<dbReference type="Gene3D" id="3.40.720.10">
    <property type="entry name" value="Alkaline Phosphatase, subunit A"/>
    <property type="match status" value="1"/>
</dbReference>
<dbReference type="PANTHER" id="PTHR10151">
    <property type="entry name" value="ECTONUCLEOTIDE PYROPHOSPHATASE/PHOSPHODIESTERASE"/>
    <property type="match status" value="1"/>
</dbReference>
<feature type="chain" id="PRO_5041219834" description="Ectonucleotide pyrophosphatase/phosphodiesterase family member 6" evidence="1">
    <location>
        <begin position="38"/>
        <end position="490"/>
    </location>
</feature>
<evidence type="ECO:0000313" key="3">
    <source>
        <dbReference type="Proteomes" id="UP001175271"/>
    </source>
</evidence>
<organism evidence="2 3">
    <name type="scientific">Steinernema hermaphroditum</name>
    <dbReference type="NCBI Taxonomy" id="289476"/>
    <lineage>
        <taxon>Eukaryota</taxon>
        <taxon>Metazoa</taxon>
        <taxon>Ecdysozoa</taxon>
        <taxon>Nematoda</taxon>
        <taxon>Chromadorea</taxon>
        <taxon>Rhabditida</taxon>
        <taxon>Tylenchina</taxon>
        <taxon>Panagrolaimomorpha</taxon>
        <taxon>Strongyloidoidea</taxon>
        <taxon>Steinernematidae</taxon>
        <taxon>Steinernema</taxon>
    </lineage>
</organism>
<comment type="caution">
    <text evidence="2">The sequence shown here is derived from an EMBL/GenBank/DDBJ whole genome shotgun (WGS) entry which is preliminary data.</text>
</comment>
<accession>A0AA39LGW9</accession>
<gene>
    <name evidence="2" type="ORF">QR680_001829</name>
</gene>
<protein>
    <recommendedName>
        <fullName evidence="4">Ectonucleotide pyrophosphatase/phosphodiesterase family member 6</fullName>
    </recommendedName>
</protein>
<dbReference type="InterPro" id="IPR002591">
    <property type="entry name" value="Phosphodiest/P_Trfase"/>
</dbReference>
<proteinExistence type="predicted"/>
<reference evidence="2" key="1">
    <citation type="submission" date="2023-06" db="EMBL/GenBank/DDBJ databases">
        <title>Genomic analysis of the entomopathogenic nematode Steinernema hermaphroditum.</title>
        <authorList>
            <person name="Schwarz E.M."/>
            <person name="Heppert J.K."/>
            <person name="Baniya A."/>
            <person name="Schwartz H.T."/>
            <person name="Tan C.-H."/>
            <person name="Antoshechkin I."/>
            <person name="Sternberg P.W."/>
            <person name="Goodrich-Blair H."/>
            <person name="Dillman A.R."/>
        </authorList>
    </citation>
    <scope>NUCLEOTIDE SEQUENCE</scope>
    <source>
        <strain evidence="2">PS9179</strain>
        <tissue evidence="2">Whole animal</tissue>
    </source>
</reference>
<evidence type="ECO:0000313" key="2">
    <source>
        <dbReference type="EMBL" id="KAK0396725.1"/>
    </source>
</evidence>
<sequence>MRTEVDERFPRASGTMIACLLTLSVFTALGVVPSVEADESDSRGQNLVVLLIDGYGSALFNRTNERVQYGMRSLMAQGTHAQYMRPVFPTQSYPNWRSLATGLYTENHNFTSDFMYDEELGITYERDEGPNDTDYRWWMGGPAPIWYTAGKHQINVHCYWFPECHKAHGDMIVQVPASRRHSFANNNMNRDLFEEVAGVMKHIKRYQNLKQQLVLMRHGGVAAALQTFGADHDAVNQAISVADIQVRKIQEEMESLGLFETTNLIVLSDFGLYPIDTEEQFFVDECLEDFSRVEKVVNSLSFMMVYPREGEEDTVYFELKVCDQWAPLGDYDADDVPLVNVYRKADLPERLHWKTGPHIAPIVLITRPGTVLLTRQIPSTDVSEKHGREYKAIGGWDSDHPEMKAIFAARGPAFKVDHSVGPIETVDAYQLLCNILGIEPAHSHNGTWENVEGMLVEGWENRKVEPHVSGCSTNPLLSTLFVLFVAWYFM</sequence>
<evidence type="ECO:0008006" key="4">
    <source>
        <dbReference type="Google" id="ProtNLM"/>
    </source>
</evidence>